<evidence type="ECO:0000256" key="1">
    <source>
        <dbReference type="SAM" id="MobiDB-lite"/>
    </source>
</evidence>
<organism evidence="2 3">
    <name type="scientific">Byssothecium circinans</name>
    <dbReference type="NCBI Taxonomy" id="147558"/>
    <lineage>
        <taxon>Eukaryota</taxon>
        <taxon>Fungi</taxon>
        <taxon>Dikarya</taxon>
        <taxon>Ascomycota</taxon>
        <taxon>Pezizomycotina</taxon>
        <taxon>Dothideomycetes</taxon>
        <taxon>Pleosporomycetidae</taxon>
        <taxon>Pleosporales</taxon>
        <taxon>Massarineae</taxon>
        <taxon>Massarinaceae</taxon>
        <taxon>Byssothecium</taxon>
    </lineage>
</organism>
<evidence type="ECO:0000313" key="2">
    <source>
        <dbReference type="EMBL" id="KAF1957798.1"/>
    </source>
</evidence>
<accession>A0A6A5TZC8</accession>
<evidence type="ECO:0000313" key="3">
    <source>
        <dbReference type="Proteomes" id="UP000800035"/>
    </source>
</evidence>
<name>A0A6A5TZC8_9PLEO</name>
<protein>
    <submittedName>
        <fullName evidence="2">Uncharacterized protein</fullName>
    </submittedName>
</protein>
<reference evidence="2" key="1">
    <citation type="journal article" date="2020" name="Stud. Mycol.">
        <title>101 Dothideomycetes genomes: a test case for predicting lifestyles and emergence of pathogens.</title>
        <authorList>
            <person name="Haridas S."/>
            <person name="Albert R."/>
            <person name="Binder M."/>
            <person name="Bloem J."/>
            <person name="Labutti K."/>
            <person name="Salamov A."/>
            <person name="Andreopoulos B."/>
            <person name="Baker S."/>
            <person name="Barry K."/>
            <person name="Bills G."/>
            <person name="Bluhm B."/>
            <person name="Cannon C."/>
            <person name="Castanera R."/>
            <person name="Culley D."/>
            <person name="Daum C."/>
            <person name="Ezra D."/>
            <person name="Gonzalez J."/>
            <person name="Henrissat B."/>
            <person name="Kuo A."/>
            <person name="Liang C."/>
            <person name="Lipzen A."/>
            <person name="Lutzoni F."/>
            <person name="Magnuson J."/>
            <person name="Mondo S."/>
            <person name="Nolan M."/>
            <person name="Ohm R."/>
            <person name="Pangilinan J."/>
            <person name="Park H.-J."/>
            <person name="Ramirez L."/>
            <person name="Alfaro M."/>
            <person name="Sun H."/>
            <person name="Tritt A."/>
            <person name="Yoshinaga Y."/>
            <person name="Zwiers L.-H."/>
            <person name="Turgeon B."/>
            <person name="Goodwin S."/>
            <person name="Spatafora J."/>
            <person name="Crous P."/>
            <person name="Grigoriev I."/>
        </authorList>
    </citation>
    <scope>NUCLEOTIDE SEQUENCE</scope>
    <source>
        <strain evidence="2">CBS 675.92</strain>
    </source>
</reference>
<sequence length="55" mass="6098">MTNSSISSPDEDFGSNGQPPASQRPIVKGYCAGDGPFKDIEIQYLDRKYYLHCLS</sequence>
<dbReference type="AlphaFoldDB" id="A0A6A5TZC8"/>
<feature type="region of interest" description="Disordered" evidence="1">
    <location>
        <begin position="1"/>
        <end position="27"/>
    </location>
</feature>
<dbReference type="Proteomes" id="UP000800035">
    <property type="component" value="Unassembled WGS sequence"/>
</dbReference>
<proteinExistence type="predicted"/>
<keyword evidence="3" id="KW-1185">Reference proteome</keyword>
<gene>
    <name evidence="2" type="ORF">CC80DRAFT_491158</name>
</gene>
<dbReference type="EMBL" id="ML976988">
    <property type="protein sequence ID" value="KAF1957798.1"/>
    <property type="molecule type" value="Genomic_DNA"/>
</dbReference>